<proteinExistence type="predicted"/>
<gene>
    <name evidence="1" type="ORF">AAME72_06335</name>
</gene>
<reference evidence="1" key="1">
    <citation type="submission" date="2024-05" db="EMBL/GenBank/DDBJ databases">
        <title>The Natural Products Discovery Center: Release of the First 8490 Sequenced Strains for Exploring Actinobacteria Biosynthetic Diversity.</title>
        <authorList>
            <person name="Kalkreuter E."/>
            <person name="Kautsar S.A."/>
            <person name="Yang D."/>
            <person name="Bader C.D."/>
            <person name="Teijaro C.N."/>
            <person name="Fluegel L."/>
            <person name="Davis C.M."/>
            <person name="Simpson J.R."/>
            <person name="Lauterbach L."/>
            <person name="Steele A.D."/>
            <person name="Gui C."/>
            <person name="Meng S."/>
            <person name="Li G."/>
            <person name="Viehrig K."/>
            <person name="Ye F."/>
            <person name="Su P."/>
            <person name="Kiefer A.F."/>
            <person name="Nichols A."/>
            <person name="Cepeda A.J."/>
            <person name="Yan W."/>
            <person name="Fan B."/>
            <person name="Jiang Y."/>
            <person name="Adhikari A."/>
            <person name="Zheng C.-J."/>
            <person name="Schuster L."/>
            <person name="Cowan T.M."/>
            <person name="Smanski M.J."/>
            <person name="Chevrette M.G."/>
            <person name="de Carvalho L.P.S."/>
            <person name="Shen B."/>
        </authorList>
    </citation>
    <scope>NUCLEOTIDE SEQUENCE</scope>
    <source>
        <strain evidence="1">NPDC080035</strain>
    </source>
</reference>
<dbReference type="AlphaFoldDB" id="A0AAU7GGP7"/>
<sequence>MQVFHVYIDELRFTFVDRAPVEELKHRVIEASRNDGDFVAITHSSRPPSEIFVTSQTKVRIETATIPREPSTAGVSEEDDDAFWFDFDSLA</sequence>
<name>A0AAU7GGP7_9MICO</name>
<accession>A0AAU7GGP7</accession>
<protein>
    <submittedName>
        <fullName evidence="1">Uncharacterized protein</fullName>
    </submittedName>
</protein>
<organism evidence="1">
    <name type="scientific">Leifsonia sp. NPDC080035</name>
    <dbReference type="NCBI Taxonomy" id="3143936"/>
    <lineage>
        <taxon>Bacteria</taxon>
        <taxon>Bacillati</taxon>
        <taxon>Actinomycetota</taxon>
        <taxon>Actinomycetes</taxon>
        <taxon>Micrococcales</taxon>
        <taxon>Microbacteriaceae</taxon>
        <taxon>Leifsonia</taxon>
    </lineage>
</organism>
<dbReference type="EMBL" id="CP157390">
    <property type="protein sequence ID" value="XBM49475.1"/>
    <property type="molecule type" value="Genomic_DNA"/>
</dbReference>
<evidence type="ECO:0000313" key="1">
    <source>
        <dbReference type="EMBL" id="XBM49475.1"/>
    </source>
</evidence>
<dbReference type="RefSeq" id="WP_348789393.1">
    <property type="nucleotide sequence ID" value="NZ_CP157390.1"/>
</dbReference>